<comment type="caution">
    <text evidence="2">The sequence shown here is derived from an EMBL/GenBank/DDBJ whole genome shotgun (WGS) entry which is preliminary data.</text>
</comment>
<dbReference type="Pfam" id="PF13439">
    <property type="entry name" value="Glyco_transf_4"/>
    <property type="match status" value="1"/>
</dbReference>
<evidence type="ECO:0000313" key="3">
    <source>
        <dbReference type="Proteomes" id="UP000441333"/>
    </source>
</evidence>
<dbReference type="Proteomes" id="UP000441333">
    <property type="component" value="Unassembled WGS sequence"/>
</dbReference>
<dbReference type="PANTHER" id="PTHR12526:SF630">
    <property type="entry name" value="GLYCOSYLTRANSFERASE"/>
    <property type="match status" value="1"/>
</dbReference>
<accession>A0A6N6MLT0</accession>
<dbReference type="CDD" id="cd03811">
    <property type="entry name" value="GT4_GT28_WabH-like"/>
    <property type="match status" value="1"/>
</dbReference>
<dbReference type="Pfam" id="PF13692">
    <property type="entry name" value="Glyco_trans_1_4"/>
    <property type="match status" value="1"/>
</dbReference>
<gene>
    <name evidence="2" type="ORF">F6U93_00655</name>
</gene>
<dbReference type="GO" id="GO:0016757">
    <property type="term" value="F:glycosyltransferase activity"/>
    <property type="evidence" value="ECO:0007669"/>
    <property type="project" value="UniProtKB-ARBA"/>
</dbReference>
<proteinExistence type="predicted"/>
<feature type="domain" description="Glycosyltransferase subfamily 4-like N-terminal" evidence="1">
    <location>
        <begin position="17"/>
        <end position="184"/>
    </location>
</feature>
<protein>
    <submittedName>
        <fullName evidence="2">Glycosyltransferase</fullName>
    </submittedName>
</protein>
<dbReference type="InterPro" id="IPR028098">
    <property type="entry name" value="Glyco_trans_4-like_N"/>
</dbReference>
<sequence length="407" mass="46444">MINSKKNILLIMPYGSVGGMERLALTFYDYYKEKGHQIKVLKLIQLQNDIINFGEDELYLSTVDFSEMKASKRLLFYAKSPIHIRKIIKKYNITHSIAFGDMANLFSSLTQTKEFKIGSIHALKSVELITNTFFNKLTRFGYKHLYGKLNKLVCISKAIKEDLIANCAYKFSNLEVIYNPHNTSEIVKRSQETIKDPLEKELFLKKTILFLGRLSVQKSPWHLLNAFAEVISTDKKINLILVGDGDYAVQQIVYSRIKDLNLSNNVHLLGRKSNPYKYIHASNVLVLSSLYEGTPNVIVESIAVGTPVVSSFCTKGIIELMSTKDYNETDSNIEVEAGIVTPNFFNGEIGIPKSFSLIYEEKLLAKALLKVINNSEEYKEKLHLNKQELLKKFNLEYVAKQYLKPVN</sequence>
<dbReference type="Gene3D" id="3.40.50.2000">
    <property type="entry name" value="Glycogen Phosphorylase B"/>
    <property type="match status" value="2"/>
</dbReference>
<organism evidence="2 3">
    <name type="scientific">Pseudotamlana haliotis</name>
    <dbReference type="NCBI Taxonomy" id="2614804"/>
    <lineage>
        <taxon>Bacteria</taxon>
        <taxon>Pseudomonadati</taxon>
        <taxon>Bacteroidota</taxon>
        <taxon>Flavobacteriia</taxon>
        <taxon>Flavobacteriales</taxon>
        <taxon>Flavobacteriaceae</taxon>
        <taxon>Pseudotamlana</taxon>
    </lineage>
</organism>
<reference evidence="2 3" key="1">
    <citation type="submission" date="2019-09" db="EMBL/GenBank/DDBJ databases">
        <authorList>
            <person name="Cao W.R."/>
        </authorList>
    </citation>
    <scope>NUCLEOTIDE SEQUENCE [LARGE SCALE GENOMIC DNA]</scope>
    <source>
        <strain evidence="2 3">B1N29</strain>
    </source>
</reference>
<name>A0A6N6MLT0_9FLAO</name>
<evidence type="ECO:0000259" key="1">
    <source>
        <dbReference type="Pfam" id="PF13439"/>
    </source>
</evidence>
<evidence type="ECO:0000313" key="2">
    <source>
        <dbReference type="EMBL" id="KAB1071274.1"/>
    </source>
</evidence>
<keyword evidence="2" id="KW-0808">Transferase</keyword>
<keyword evidence="3" id="KW-1185">Reference proteome</keyword>
<dbReference type="AlphaFoldDB" id="A0A6N6MLT0"/>
<dbReference type="PANTHER" id="PTHR12526">
    <property type="entry name" value="GLYCOSYLTRANSFERASE"/>
    <property type="match status" value="1"/>
</dbReference>
<dbReference type="EMBL" id="WAAT01000004">
    <property type="protein sequence ID" value="KAB1071274.1"/>
    <property type="molecule type" value="Genomic_DNA"/>
</dbReference>
<dbReference type="SUPFAM" id="SSF53756">
    <property type="entry name" value="UDP-Glycosyltransferase/glycogen phosphorylase"/>
    <property type="match status" value="1"/>
</dbReference>
<dbReference type="RefSeq" id="WP_150935841.1">
    <property type="nucleotide sequence ID" value="NZ_WAAT01000004.1"/>
</dbReference>